<name>A0A5R9G9R4_9BACL</name>
<dbReference type="Gene3D" id="3.30.457.10">
    <property type="entry name" value="Copper amine oxidase-like, N-terminal domain"/>
    <property type="match status" value="1"/>
</dbReference>
<sequence>MKRRSELVFIACLVCMFPFGGLVHAQEQDPIRVYIDGVELAFAQQPLVHEGTTMVPFRPIFENLGYNVHWNAAERVVLAERSAADVALRLNISIGTVNQVKYWLTEPPQLSNGTTYIPLRFVAEASGATVRWDNEQRSVYIERPDKLTEEEQIRIFLEKYFSSLSLNEYLRVALPANGVKVNRTEIVDIRNFPEDNAAEATYQIEVTAMNGQQLSTVVLEFKDRLTVDEGRSWSVDHSARVFKVIHEAEVPVTGDDLYMEQLMKQETPASLSEQSSIEEVVAFIIHRWEYGMDRTDVEEILKDLGASVIHAPDGLNSRVDFHAQDGYTYNSENGSRADITGLREGALQGQIWLEWNSNRKIERLDMYWTRTGDHKQPKTIFTYGFTLGGKWY</sequence>
<proteinExistence type="predicted"/>
<evidence type="ECO:0000313" key="3">
    <source>
        <dbReference type="EMBL" id="TLS52481.1"/>
    </source>
</evidence>
<feature type="chain" id="PRO_5024451000" evidence="1">
    <location>
        <begin position="26"/>
        <end position="392"/>
    </location>
</feature>
<keyword evidence="1" id="KW-0732">Signal</keyword>
<gene>
    <name evidence="3" type="ORF">FE782_11005</name>
</gene>
<reference evidence="3 4" key="1">
    <citation type="submission" date="2019-05" db="EMBL/GenBank/DDBJ databases">
        <authorList>
            <person name="Narsing Rao M.P."/>
            <person name="Li W.J."/>
        </authorList>
    </citation>
    <scope>NUCLEOTIDE SEQUENCE [LARGE SCALE GENOMIC DNA]</scope>
    <source>
        <strain evidence="3 4">SYSU_K30003</strain>
    </source>
</reference>
<protein>
    <submittedName>
        <fullName evidence="3">Copper amine oxidase N-terminal domain-containing protein</fullName>
    </submittedName>
</protein>
<evidence type="ECO:0000313" key="4">
    <source>
        <dbReference type="Proteomes" id="UP000309676"/>
    </source>
</evidence>
<organism evidence="3 4">
    <name type="scientific">Paenibacillus antri</name>
    <dbReference type="NCBI Taxonomy" id="2582848"/>
    <lineage>
        <taxon>Bacteria</taxon>
        <taxon>Bacillati</taxon>
        <taxon>Bacillota</taxon>
        <taxon>Bacilli</taxon>
        <taxon>Bacillales</taxon>
        <taxon>Paenibacillaceae</taxon>
        <taxon>Paenibacillus</taxon>
    </lineage>
</organism>
<dbReference type="Pfam" id="PF07833">
    <property type="entry name" value="Cu_amine_oxidN1"/>
    <property type="match status" value="1"/>
</dbReference>
<dbReference type="SUPFAM" id="SSF55383">
    <property type="entry name" value="Copper amine oxidase, domain N"/>
    <property type="match status" value="1"/>
</dbReference>
<accession>A0A5R9G9R4</accession>
<evidence type="ECO:0000256" key="1">
    <source>
        <dbReference type="SAM" id="SignalP"/>
    </source>
</evidence>
<dbReference type="Proteomes" id="UP000309676">
    <property type="component" value="Unassembled WGS sequence"/>
</dbReference>
<evidence type="ECO:0000259" key="2">
    <source>
        <dbReference type="Pfam" id="PF07833"/>
    </source>
</evidence>
<dbReference type="EMBL" id="VCIW01000005">
    <property type="protein sequence ID" value="TLS52481.1"/>
    <property type="molecule type" value="Genomic_DNA"/>
</dbReference>
<dbReference type="OrthoDB" id="1954422at2"/>
<dbReference type="InterPro" id="IPR012854">
    <property type="entry name" value="Cu_amine_oxidase-like_N"/>
</dbReference>
<feature type="domain" description="Copper amine oxidase-like N-terminal" evidence="2">
    <location>
        <begin position="35"/>
        <end position="141"/>
    </location>
</feature>
<dbReference type="InterPro" id="IPR036582">
    <property type="entry name" value="Mao_N_sf"/>
</dbReference>
<dbReference type="AlphaFoldDB" id="A0A5R9G9R4"/>
<keyword evidence="4" id="KW-1185">Reference proteome</keyword>
<feature type="signal peptide" evidence="1">
    <location>
        <begin position="1"/>
        <end position="25"/>
    </location>
</feature>
<dbReference type="RefSeq" id="WP_138194137.1">
    <property type="nucleotide sequence ID" value="NZ_VCIW01000005.1"/>
</dbReference>
<comment type="caution">
    <text evidence="3">The sequence shown here is derived from an EMBL/GenBank/DDBJ whole genome shotgun (WGS) entry which is preliminary data.</text>
</comment>